<evidence type="ECO:0000313" key="6">
    <source>
        <dbReference type="Proteomes" id="UP000452235"/>
    </source>
</evidence>
<dbReference type="FunFam" id="3.30.300.30:FF:000007">
    <property type="entry name" value="4-coumarate--CoA ligase 2"/>
    <property type="match status" value="1"/>
</dbReference>
<dbReference type="AlphaFoldDB" id="A0A5M3YXE4"/>
<dbReference type="InterPro" id="IPR025110">
    <property type="entry name" value="AMP-bd_C"/>
</dbReference>
<evidence type="ECO:0000256" key="1">
    <source>
        <dbReference type="ARBA" id="ARBA00006432"/>
    </source>
</evidence>
<dbReference type="CDD" id="cd05911">
    <property type="entry name" value="Firefly_Luc_like"/>
    <property type="match status" value="1"/>
</dbReference>
<evidence type="ECO:0000256" key="2">
    <source>
        <dbReference type="ARBA" id="ARBA00022598"/>
    </source>
</evidence>
<dbReference type="Gene3D" id="3.40.50.12780">
    <property type="entry name" value="N-terminal domain of ligase-like"/>
    <property type="match status" value="1"/>
</dbReference>
<proteinExistence type="inferred from homology"/>
<dbReference type="EMBL" id="BLJY01000002">
    <property type="protein sequence ID" value="GFF13876.1"/>
    <property type="molecule type" value="Genomic_DNA"/>
</dbReference>
<dbReference type="Gene3D" id="3.30.300.30">
    <property type="match status" value="1"/>
</dbReference>
<dbReference type="PANTHER" id="PTHR24096:SF149">
    <property type="entry name" value="AMP-BINDING DOMAIN-CONTAINING PROTEIN-RELATED"/>
    <property type="match status" value="1"/>
</dbReference>
<dbReference type="PROSITE" id="PS00455">
    <property type="entry name" value="AMP_BINDING"/>
    <property type="match status" value="1"/>
</dbReference>
<keyword evidence="6" id="KW-1185">Reference proteome</keyword>
<evidence type="ECO:0000259" key="4">
    <source>
        <dbReference type="Pfam" id="PF13193"/>
    </source>
</evidence>
<dbReference type="OrthoDB" id="6509636at2759"/>
<dbReference type="InterPro" id="IPR020845">
    <property type="entry name" value="AMP-binding_CS"/>
</dbReference>
<evidence type="ECO:0000313" key="5">
    <source>
        <dbReference type="EMBL" id="GFF13876.1"/>
    </source>
</evidence>
<feature type="domain" description="AMP-dependent synthetase/ligase" evidence="3">
    <location>
        <begin position="84"/>
        <end position="437"/>
    </location>
</feature>
<feature type="domain" description="AMP-binding enzyme C-terminal" evidence="4">
    <location>
        <begin position="488"/>
        <end position="568"/>
    </location>
</feature>
<evidence type="ECO:0000259" key="3">
    <source>
        <dbReference type="Pfam" id="PF00501"/>
    </source>
</evidence>
<protein>
    <submittedName>
        <fullName evidence="5">Acetyl-CoA synthetase-like protein</fullName>
    </submittedName>
</protein>
<dbReference type="InterPro" id="IPR045851">
    <property type="entry name" value="AMP-bd_C_sf"/>
</dbReference>
<dbReference type="Pfam" id="PF13193">
    <property type="entry name" value="AMP-binding_C"/>
    <property type="match status" value="1"/>
</dbReference>
<dbReference type="GO" id="GO:0016405">
    <property type="term" value="F:CoA-ligase activity"/>
    <property type="evidence" value="ECO:0007669"/>
    <property type="project" value="TreeGrafter"/>
</dbReference>
<comment type="caution">
    <text evidence="5">The sequence shown here is derived from an EMBL/GenBank/DDBJ whole genome shotgun (WGS) entry which is preliminary data.</text>
</comment>
<organism evidence="5 6">
    <name type="scientific">Aspergillus terreus</name>
    <dbReference type="NCBI Taxonomy" id="33178"/>
    <lineage>
        <taxon>Eukaryota</taxon>
        <taxon>Fungi</taxon>
        <taxon>Dikarya</taxon>
        <taxon>Ascomycota</taxon>
        <taxon>Pezizomycotina</taxon>
        <taxon>Eurotiomycetes</taxon>
        <taxon>Eurotiomycetidae</taxon>
        <taxon>Eurotiales</taxon>
        <taxon>Aspergillaceae</taxon>
        <taxon>Aspergillus</taxon>
        <taxon>Aspergillus subgen. Circumdati</taxon>
    </lineage>
</organism>
<dbReference type="SUPFAM" id="SSF56801">
    <property type="entry name" value="Acetyl-CoA synthetase-like"/>
    <property type="match status" value="1"/>
</dbReference>
<keyword evidence="2" id="KW-0436">Ligase</keyword>
<dbReference type="PANTHER" id="PTHR24096">
    <property type="entry name" value="LONG-CHAIN-FATTY-ACID--COA LIGASE"/>
    <property type="match status" value="1"/>
</dbReference>
<reference evidence="5 6" key="1">
    <citation type="submission" date="2020-01" db="EMBL/GenBank/DDBJ databases">
        <title>Aspergillus terreus IFO 6365 whole genome shotgun sequence.</title>
        <authorList>
            <person name="Kanamasa S."/>
            <person name="Takahashi H."/>
        </authorList>
    </citation>
    <scope>NUCLEOTIDE SEQUENCE [LARGE SCALE GENOMIC DNA]</scope>
    <source>
        <strain evidence="5 6">IFO 6365</strain>
    </source>
</reference>
<comment type="similarity">
    <text evidence="1">Belongs to the ATP-dependent AMP-binding enzyme family.</text>
</comment>
<dbReference type="InterPro" id="IPR000873">
    <property type="entry name" value="AMP-dep_synth/lig_dom"/>
</dbReference>
<name>A0A5M3YXE4_ASPTE</name>
<dbReference type="Proteomes" id="UP000452235">
    <property type="component" value="Unassembled WGS sequence"/>
</dbReference>
<sequence length="582" mass="64897">MDSAKTSWNHKHSPWEHRGVGSAEWIANTCRETYPDPDQARETEAIGIPRHIQRHNALRDAMAINIQQMWFLPGNIAALLTDAYTGRSYSFAEARKLGLHFGRLLRTEWSWQKGDVLTIFSPNAIDLPPIIWGAISVGAVVSPLNPAFSAHDLRHYLEDSQAKAVVTQRAQYPVVLEAAEKAGLSASRIIVIDDAVPQLWEPNPSVIPDDAYSQPHQPPITDPKKDLVFLVYSSGTTGLPKGVMLSHFNIVANLIQSAAVDSGVLTYEDRVLACLPFFHIYGVTYLITYGVFMGMSTYVMPRFELEKFCQAIEKYKVTYAYAVPPVILQLLENRKARKYNLSSIRMLKCSAAPLSPQLIASLKEQFSINVRQAYGMSECSPCTHMQTWQEAQEYPGAVGRLLPNLIAKYVPVEGEKPTHAKEGELWVKGPNVFLGYYNNPKATADSFSADGFYKTGDVGYEDSHGNFIITDRVKELIKYNGFQVPPAELEGILLSHPAIADVAVVGIPTGKAGSELPRAYVRARSKELESEQTAQDIQAFLKERVAYYKQLRGGVRFIDAIPRNPSGKILRRELRKLDTAKM</sequence>
<dbReference type="Pfam" id="PF00501">
    <property type="entry name" value="AMP-binding"/>
    <property type="match status" value="1"/>
</dbReference>
<dbReference type="VEuPathDB" id="FungiDB:ATEG_02710"/>
<gene>
    <name evidence="5" type="ORF">ATEIFO6365_0002098700</name>
</gene>
<accession>A0A5M3YXE4</accession>
<dbReference type="InterPro" id="IPR042099">
    <property type="entry name" value="ANL_N_sf"/>
</dbReference>